<dbReference type="Proteomes" id="UP000035548">
    <property type="component" value="Chromosome"/>
</dbReference>
<dbReference type="InterPro" id="IPR033390">
    <property type="entry name" value="Rv2179c-like"/>
</dbReference>
<organism evidence="3 4">
    <name type="scientific">Corynebacterium uterequi</name>
    <dbReference type="NCBI Taxonomy" id="1072256"/>
    <lineage>
        <taxon>Bacteria</taxon>
        <taxon>Bacillati</taxon>
        <taxon>Actinomycetota</taxon>
        <taxon>Actinomycetes</taxon>
        <taxon>Mycobacteriales</taxon>
        <taxon>Corynebacteriaceae</taxon>
        <taxon>Corynebacterium</taxon>
    </lineage>
</organism>
<dbReference type="Gene3D" id="3.30.420.10">
    <property type="entry name" value="Ribonuclease H-like superfamily/Ribonuclease H"/>
    <property type="match status" value="1"/>
</dbReference>
<accession>A0A0G3HDU2</accession>
<keyword evidence="1" id="KW-0460">Magnesium</keyword>
<dbReference type="HAMAP" id="MF_00977">
    <property type="entry name" value="3_5_Exoribonuc_actinobact"/>
    <property type="match status" value="1"/>
</dbReference>
<dbReference type="GO" id="GO:0003676">
    <property type="term" value="F:nucleic acid binding"/>
    <property type="evidence" value="ECO:0007669"/>
    <property type="project" value="InterPro"/>
</dbReference>
<dbReference type="EMBL" id="CP011546">
    <property type="protein sequence ID" value="AKK11484.1"/>
    <property type="molecule type" value="Genomic_DNA"/>
</dbReference>
<gene>
    <name evidence="3" type="ORF">CUTER_07475</name>
</gene>
<comment type="function">
    <text evidence="1">Exonuclease that cleaves single-stranded 3' overhangs of double-stranded RNA.</text>
</comment>
<name>A0A0G3HDU2_9CORY</name>
<proteinExistence type="inferred from homology"/>
<reference evidence="4" key="2">
    <citation type="submission" date="2015-05" db="EMBL/GenBank/DDBJ databases">
        <title>Complete genome sequence of Corynebacterium uterequi DSM 45634, isolated from the uterus of a maiden mare.</title>
        <authorList>
            <person name="Ruckert C."/>
            <person name="Albersmeier A."/>
            <person name="Winkler A."/>
            <person name="Tauch A."/>
        </authorList>
    </citation>
    <scope>NUCLEOTIDE SEQUENCE [LARGE SCALE GENOMIC DNA]</scope>
    <source>
        <strain evidence="4">DSM 45634</strain>
    </source>
</reference>
<keyword evidence="1" id="KW-0269">Exonuclease</keyword>
<comment type="cofactor">
    <cofactor evidence="1">
        <name>Mg(2+)</name>
        <dbReference type="ChEBI" id="CHEBI:18420"/>
    </cofactor>
    <text evidence="1">Binds 1 Mg(2+) ion per subunit.</text>
</comment>
<dbReference type="GO" id="GO:0004532">
    <property type="term" value="F:RNA exonuclease activity"/>
    <property type="evidence" value="ECO:0007669"/>
    <property type="project" value="UniProtKB-UniRule"/>
</dbReference>
<evidence type="ECO:0000259" key="2">
    <source>
        <dbReference type="Pfam" id="PF16473"/>
    </source>
</evidence>
<reference evidence="3 4" key="1">
    <citation type="journal article" date="2015" name="Genome Announc.">
        <title>Virulence Factor Genes Detected in the Complete Genome Sequence of Corynebacterium uterequi DSM 45634, Isolated from the Uterus of a Maiden Mare.</title>
        <authorList>
            <person name="Ruckert C."/>
            <person name="Kriete M."/>
            <person name="Jaenicke S."/>
            <person name="Winkler A."/>
            <person name="Tauch A."/>
        </authorList>
    </citation>
    <scope>NUCLEOTIDE SEQUENCE [LARGE SCALE GENOMIC DNA]</scope>
    <source>
        <strain evidence="3 4">DSM 45634</strain>
    </source>
</reference>
<dbReference type="InterPro" id="IPR036397">
    <property type="entry name" value="RNaseH_sf"/>
</dbReference>
<dbReference type="GO" id="GO:0000287">
    <property type="term" value="F:magnesium ion binding"/>
    <property type="evidence" value="ECO:0007669"/>
    <property type="project" value="UniProtKB-UniRule"/>
</dbReference>
<keyword evidence="1" id="KW-0479">Metal-binding</keyword>
<protein>
    <recommendedName>
        <fullName evidence="1">3'-5' exoribonuclease</fullName>
        <ecNumber evidence="1">3.1.13.-</ecNumber>
    </recommendedName>
</protein>
<dbReference type="STRING" id="1072256.CUTER_07475"/>
<evidence type="ECO:0000313" key="4">
    <source>
        <dbReference type="Proteomes" id="UP000035548"/>
    </source>
</evidence>
<dbReference type="Pfam" id="PF16473">
    <property type="entry name" value="Rv2179c-like"/>
    <property type="match status" value="1"/>
</dbReference>
<dbReference type="GO" id="GO:0008408">
    <property type="term" value="F:3'-5' exonuclease activity"/>
    <property type="evidence" value="ECO:0007669"/>
    <property type="project" value="InterPro"/>
</dbReference>
<keyword evidence="1" id="KW-0378">Hydrolase</keyword>
<dbReference type="AlphaFoldDB" id="A0A0G3HDU2"/>
<feature type="domain" description="3'-5' exoribonuclease Rv2179c-like" evidence="2">
    <location>
        <begin position="15"/>
        <end position="167"/>
    </location>
</feature>
<dbReference type="InterPro" id="IPR030853">
    <property type="entry name" value="3_5_Exoribonuc_actinobac"/>
</dbReference>
<dbReference type="NCBIfam" id="NF033638">
    <property type="entry name" value="RNase_AS"/>
    <property type="match status" value="1"/>
</dbReference>
<dbReference type="EC" id="3.1.13.-" evidence="1"/>
<feature type="binding site" evidence="1">
    <location>
        <position position="19"/>
    </location>
    <ligand>
        <name>Mg(2+)</name>
        <dbReference type="ChEBI" id="CHEBI:18420"/>
        <note>catalytic</note>
    </ligand>
</feature>
<dbReference type="PATRIC" id="fig|1072256.5.peg.1478"/>
<evidence type="ECO:0000313" key="3">
    <source>
        <dbReference type="EMBL" id="AKK11484.1"/>
    </source>
</evidence>
<dbReference type="KEGG" id="cut:CUTER_07475"/>
<keyword evidence="1" id="KW-0540">Nuclease</keyword>
<sequence length="182" mass="20338">MLGLDLTPAERTDVRYFYDTEFIEDGSTIDLVSIGIVAEDGREYYAVSTDFDAAKAGPWVRDNVLGKLPSPNDPAWKSTDTIRTEVLGFLTAGAGQVDLWAWVGAYDHIVLAQIFGDMTALPRQLPRYTNELKQYWHMAGKPKLPSAPRGNHDALVDARFNAEKFRIIAEILPLDRGNRVAR</sequence>
<keyword evidence="4" id="KW-1185">Reference proteome</keyword>
<feature type="region of interest" description="RNA binding" evidence="1">
    <location>
        <begin position="19"/>
        <end position="22"/>
    </location>
</feature>
<evidence type="ECO:0000256" key="1">
    <source>
        <dbReference type="HAMAP-Rule" id="MF_00977"/>
    </source>
</evidence>
<comment type="subunit">
    <text evidence="1">Homodimer.</text>
</comment>